<proteinExistence type="inferred from homology"/>
<organism evidence="2 3">
    <name type="scientific">Ferruginivarius sediminum</name>
    <dbReference type="NCBI Taxonomy" id="2661937"/>
    <lineage>
        <taxon>Bacteria</taxon>
        <taxon>Pseudomonadati</taxon>
        <taxon>Pseudomonadota</taxon>
        <taxon>Alphaproteobacteria</taxon>
        <taxon>Rhodospirillales</taxon>
        <taxon>Rhodospirillaceae</taxon>
        <taxon>Ferruginivarius</taxon>
    </lineage>
</organism>
<dbReference type="InterPro" id="IPR051683">
    <property type="entry name" value="Enoyl-CoA_Hydratase/Isomerase"/>
</dbReference>
<dbReference type="GO" id="GO:0008300">
    <property type="term" value="P:isoprenoid catabolic process"/>
    <property type="evidence" value="ECO:0007669"/>
    <property type="project" value="TreeGrafter"/>
</dbReference>
<keyword evidence="2" id="KW-0413">Isomerase</keyword>
<keyword evidence="2" id="KW-0456">Lyase</keyword>
<dbReference type="GO" id="GO:0004300">
    <property type="term" value="F:enoyl-CoA hydratase activity"/>
    <property type="evidence" value="ECO:0007669"/>
    <property type="project" value="UniProtKB-EC"/>
</dbReference>
<accession>A0A369TC48</accession>
<protein>
    <submittedName>
        <fullName evidence="2">Enoyl-CoA hydratase/isomerase family protein</fullName>
        <ecNumber evidence="2">4.2.1.17</ecNumber>
    </submittedName>
</protein>
<reference evidence="2 3" key="1">
    <citation type="submission" date="2018-07" db="EMBL/GenBank/DDBJ databases">
        <title>Venubactetium sediminum gen. nov., sp. nov., isolated from a marine solar saltern.</title>
        <authorList>
            <person name="Wang S."/>
        </authorList>
    </citation>
    <scope>NUCLEOTIDE SEQUENCE [LARGE SCALE GENOMIC DNA]</scope>
    <source>
        <strain evidence="2 3">WD2A32</strain>
    </source>
</reference>
<dbReference type="Proteomes" id="UP000253941">
    <property type="component" value="Unassembled WGS sequence"/>
</dbReference>
<evidence type="ECO:0000256" key="1">
    <source>
        <dbReference type="ARBA" id="ARBA00005254"/>
    </source>
</evidence>
<dbReference type="InterPro" id="IPR029045">
    <property type="entry name" value="ClpP/crotonase-like_dom_sf"/>
</dbReference>
<dbReference type="PANTHER" id="PTHR42964:SF1">
    <property type="entry name" value="POLYKETIDE BIOSYNTHESIS ENOYL-COA HYDRATASE PKSH-RELATED"/>
    <property type="match status" value="1"/>
</dbReference>
<dbReference type="InterPro" id="IPR001753">
    <property type="entry name" value="Enoyl-CoA_hydra/iso"/>
</dbReference>
<dbReference type="Gene3D" id="1.10.12.10">
    <property type="entry name" value="Lyase 2-enoyl-coa Hydratase, Chain A, domain 2"/>
    <property type="match status" value="1"/>
</dbReference>
<dbReference type="SUPFAM" id="SSF52096">
    <property type="entry name" value="ClpP/crotonase"/>
    <property type="match status" value="1"/>
</dbReference>
<keyword evidence="3" id="KW-1185">Reference proteome</keyword>
<comment type="similarity">
    <text evidence="1">Belongs to the enoyl-CoA hydratase/isomerase family.</text>
</comment>
<dbReference type="GO" id="GO:0016853">
    <property type="term" value="F:isomerase activity"/>
    <property type="evidence" value="ECO:0007669"/>
    <property type="project" value="UniProtKB-KW"/>
</dbReference>
<dbReference type="AlphaFoldDB" id="A0A369TC48"/>
<dbReference type="RefSeq" id="WP_114581464.1">
    <property type="nucleotide sequence ID" value="NZ_QPMH01000004.1"/>
</dbReference>
<dbReference type="PANTHER" id="PTHR42964">
    <property type="entry name" value="ENOYL-COA HYDRATASE"/>
    <property type="match status" value="1"/>
</dbReference>
<sequence>MDRPLFLEEIDEEGVAHIALTRPDKHNAFNAELIAELTSALQGLDDDPRVRCLALTSEGQSFSAGADLAWMKSMADASEEDNLHDARALAGLAETLDAFSKPTVALVQGAAIGGGMGLVACCDIAVAAQSAFFALSEVRLGLIPAVIQPYVVSAIGHRATRYYTLTGERFEAAVALRLGLVHKVVPDDDLQAAGRKIVDSVLKGGPYAQGEAKSQLRALRGYMGTPEAREDAAHRIARLRVGDEGQEGIAAFLEKRKPWWQAD</sequence>
<comment type="caution">
    <text evidence="2">The sequence shown here is derived from an EMBL/GenBank/DDBJ whole genome shotgun (WGS) entry which is preliminary data.</text>
</comment>
<evidence type="ECO:0000313" key="3">
    <source>
        <dbReference type="Proteomes" id="UP000253941"/>
    </source>
</evidence>
<dbReference type="CDD" id="cd06558">
    <property type="entry name" value="crotonase-like"/>
    <property type="match status" value="1"/>
</dbReference>
<dbReference type="EC" id="4.2.1.17" evidence="2"/>
<dbReference type="Pfam" id="PF00378">
    <property type="entry name" value="ECH_1"/>
    <property type="match status" value="1"/>
</dbReference>
<gene>
    <name evidence="2" type="ORF">DRB17_06950</name>
</gene>
<dbReference type="InterPro" id="IPR014748">
    <property type="entry name" value="Enoyl-CoA_hydra_C"/>
</dbReference>
<dbReference type="Gene3D" id="3.90.226.10">
    <property type="entry name" value="2-enoyl-CoA Hydratase, Chain A, domain 1"/>
    <property type="match status" value="1"/>
</dbReference>
<evidence type="ECO:0000313" key="2">
    <source>
        <dbReference type="EMBL" id="RDD62889.1"/>
    </source>
</evidence>
<dbReference type="EMBL" id="QPMH01000004">
    <property type="protein sequence ID" value="RDD62889.1"/>
    <property type="molecule type" value="Genomic_DNA"/>
</dbReference>
<name>A0A369TC48_9PROT</name>